<keyword evidence="5" id="KW-0378">Hydrolase</keyword>
<dbReference type="Gene3D" id="2.40.30.40">
    <property type="entry name" value="Peptidase M42, domain 2"/>
    <property type="match status" value="1"/>
</dbReference>
<keyword evidence="4" id="KW-0479">Metal-binding</keyword>
<keyword evidence="2" id="KW-0031">Aminopeptidase</keyword>
<dbReference type="Pfam" id="PF05343">
    <property type="entry name" value="Peptidase_M42"/>
    <property type="match status" value="1"/>
</dbReference>
<dbReference type="GO" id="GO:0046872">
    <property type="term" value="F:metal ion binding"/>
    <property type="evidence" value="ECO:0007669"/>
    <property type="project" value="UniProtKB-KW"/>
</dbReference>
<gene>
    <name evidence="7" type="ORF">BpJC7_07030</name>
</gene>
<evidence type="ECO:0000256" key="1">
    <source>
        <dbReference type="ARBA" id="ARBA00006272"/>
    </source>
</evidence>
<protein>
    <submittedName>
        <fullName evidence="7">Uncharacterized protein</fullName>
    </submittedName>
</protein>
<comment type="caution">
    <text evidence="7">The sequence shown here is derived from an EMBL/GenBank/DDBJ whole genome shotgun (WGS) entry which is preliminary data.</text>
</comment>
<dbReference type="SUPFAM" id="SSF53187">
    <property type="entry name" value="Zn-dependent exopeptidases"/>
    <property type="match status" value="1"/>
</dbReference>
<name>A0A5J4JFZ2_9BACI</name>
<evidence type="ECO:0000313" key="8">
    <source>
        <dbReference type="Proteomes" id="UP000391919"/>
    </source>
</evidence>
<evidence type="ECO:0000256" key="2">
    <source>
        <dbReference type="ARBA" id="ARBA00022438"/>
    </source>
</evidence>
<evidence type="ECO:0000256" key="5">
    <source>
        <dbReference type="ARBA" id="ARBA00022801"/>
    </source>
</evidence>
<dbReference type="PANTHER" id="PTHR32481:SF0">
    <property type="entry name" value="AMINOPEPTIDASE YPDE-RELATED"/>
    <property type="match status" value="1"/>
</dbReference>
<evidence type="ECO:0000256" key="6">
    <source>
        <dbReference type="SAM" id="MobiDB-lite"/>
    </source>
</evidence>
<evidence type="ECO:0000256" key="3">
    <source>
        <dbReference type="ARBA" id="ARBA00022670"/>
    </source>
</evidence>
<keyword evidence="8" id="KW-1185">Reference proteome</keyword>
<proteinExistence type="inferred from homology"/>
<dbReference type="InterPro" id="IPR008007">
    <property type="entry name" value="Peptidase_M42"/>
</dbReference>
<dbReference type="InterPro" id="IPR051464">
    <property type="entry name" value="Peptidase_M42_aminopept"/>
</dbReference>
<organism evidence="7 8">
    <name type="scientific">Weizmannia acidilactici</name>
    <dbReference type="NCBI Taxonomy" id="2607726"/>
    <lineage>
        <taxon>Bacteria</taxon>
        <taxon>Bacillati</taxon>
        <taxon>Bacillota</taxon>
        <taxon>Bacilli</taxon>
        <taxon>Bacillales</taxon>
        <taxon>Bacillaceae</taxon>
        <taxon>Heyndrickxia</taxon>
    </lineage>
</organism>
<feature type="compositionally biased region" description="Basic residues" evidence="6">
    <location>
        <begin position="116"/>
        <end position="131"/>
    </location>
</feature>
<sequence length="157" mass="17374">MKEQLQKYADEVVQDNLGSIFGVRRGKENGPVVMVAGHMDEVGFMVTSITDNGLIRFQTLGGWWSQVLLAQRVQIWTDNGPVAGVVSSIPPHLLYEAQKSKPMDIKNRSISVRIPGKMRKKSGSGRGRRSCRSALSPRWPTRKKSLPRRGTTDTAAA</sequence>
<reference evidence="7 8" key="1">
    <citation type="submission" date="2019-09" db="EMBL/GenBank/DDBJ databases">
        <title>Draft genome sequence of Bacillus sp. JC-7.</title>
        <authorList>
            <person name="Tanaka N."/>
            <person name="Shiwa Y."/>
            <person name="Fujita N."/>
            <person name="Tanasupawat S."/>
        </authorList>
    </citation>
    <scope>NUCLEOTIDE SEQUENCE [LARGE SCALE GENOMIC DNA]</scope>
    <source>
        <strain evidence="7 8">JC-7</strain>
    </source>
</reference>
<dbReference type="PANTHER" id="PTHR32481">
    <property type="entry name" value="AMINOPEPTIDASE"/>
    <property type="match status" value="1"/>
</dbReference>
<dbReference type="Proteomes" id="UP000391919">
    <property type="component" value="Unassembled WGS sequence"/>
</dbReference>
<dbReference type="SUPFAM" id="SSF101821">
    <property type="entry name" value="Aminopeptidase/glucanase lid domain"/>
    <property type="match status" value="1"/>
</dbReference>
<dbReference type="EMBL" id="BKZQ01000006">
    <property type="protein sequence ID" value="GER69400.1"/>
    <property type="molecule type" value="Genomic_DNA"/>
</dbReference>
<dbReference type="GO" id="GO:0004177">
    <property type="term" value="F:aminopeptidase activity"/>
    <property type="evidence" value="ECO:0007669"/>
    <property type="project" value="UniProtKB-KW"/>
</dbReference>
<dbReference type="InterPro" id="IPR023367">
    <property type="entry name" value="Peptidase_M42_dom2"/>
</dbReference>
<accession>A0A5J4JFZ2</accession>
<evidence type="ECO:0000313" key="7">
    <source>
        <dbReference type="EMBL" id="GER69400.1"/>
    </source>
</evidence>
<dbReference type="AlphaFoldDB" id="A0A5J4JFZ2"/>
<comment type="similarity">
    <text evidence="1">Belongs to the peptidase M42 family.</text>
</comment>
<dbReference type="GO" id="GO:0006508">
    <property type="term" value="P:proteolysis"/>
    <property type="evidence" value="ECO:0007669"/>
    <property type="project" value="UniProtKB-KW"/>
</dbReference>
<evidence type="ECO:0000256" key="4">
    <source>
        <dbReference type="ARBA" id="ARBA00022723"/>
    </source>
</evidence>
<feature type="region of interest" description="Disordered" evidence="6">
    <location>
        <begin position="116"/>
        <end position="157"/>
    </location>
</feature>
<keyword evidence="3" id="KW-0645">Protease</keyword>